<proteinExistence type="predicted"/>
<name>A0A9N8YM02_9GLOM</name>
<feature type="region of interest" description="Disordered" evidence="1">
    <location>
        <begin position="70"/>
        <end position="175"/>
    </location>
</feature>
<dbReference type="AlphaFoldDB" id="A0A9N8YM02"/>
<evidence type="ECO:0000313" key="3">
    <source>
        <dbReference type="Proteomes" id="UP000789342"/>
    </source>
</evidence>
<gene>
    <name evidence="2" type="ORF">AMORRO_LOCUS67</name>
</gene>
<comment type="caution">
    <text evidence="2">The sequence shown here is derived from an EMBL/GenBank/DDBJ whole genome shotgun (WGS) entry which is preliminary data.</text>
</comment>
<protein>
    <submittedName>
        <fullName evidence="2">6722_t:CDS:1</fullName>
    </submittedName>
</protein>
<evidence type="ECO:0000256" key="1">
    <source>
        <dbReference type="SAM" id="MobiDB-lite"/>
    </source>
</evidence>
<evidence type="ECO:0000313" key="2">
    <source>
        <dbReference type="EMBL" id="CAG8438124.1"/>
    </source>
</evidence>
<feature type="compositionally biased region" description="Basic and acidic residues" evidence="1">
    <location>
        <begin position="129"/>
        <end position="139"/>
    </location>
</feature>
<keyword evidence="3" id="KW-1185">Reference proteome</keyword>
<feature type="compositionally biased region" description="Basic and acidic residues" evidence="1">
    <location>
        <begin position="166"/>
        <end position="175"/>
    </location>
</feature>
<dbReference type="Proteomes" id="UP000789342">
    <property type="component" value="Unassembled WGS sequence"/>
</dbReference>
<accession>A0A9N8YM02</accession>
<reference evidence="2" key="1">
    <citation type="submission" date="2021-06" db="EMBL/GenBank/DDBJ databases">
        <authorList>
            <person name="Kallberg Y."/>
            <person name="Tangrot J."/>
            <person name="Rosling A."/>
        </authorList>
    </citation>
    <scope>NUCLEOTIDE SEQUENCE</scope>
    <source>
        <strain evidence="2">CL551</strain>
    </source>
</reference>
<sequence length="175" mass="19279">MQGGVRRPSCPICNWDIEINREELALALGMYHIASNDHYKGQASQQSNVTITDEDDDGGLEIMRSMGLIEEDEVTVTAGQTKQVNTEDHGTNPIDQDNTNETTDSTTSTLKRPNPLAFNNSQSTKKVKKSDEKKDESKTRNGVSSNVAKKLIEELSTETSQISEVSEERSSCQGI</sequence>
<dbReference type="OrthoDB" id="2331621at2759"/>
<feature type="compositionally biased region" description="Low complexity" evidence="1">
    <location>
        <begin position="97"/>
        <end position="109"/>
    </location>
</feature>
<organism evidence="2 3">
    <name type="scientific">Acaulospora morrowiae</name>
    <dbReference type="NCBI Taxonomy" id="94023"/>
    <lineage>
        <taxon>Eukaryota</taxon>
        <taxon>Fungi</taxon>
        <taxon>Fungi incertae sedis</taxon>
        <taxon>Mucoromycota</taxon>
        <taxon>Glomeromycotina</taxon>
        <taxon>Glomeromycetes</taxon>
        <taxon>Diversisporales</taxon>
        <taxon>Acaulosporaceae</taxon>
        <taxon>Acaulospora</taxon>
    </lineage>
</organism>
<dbReference type="EMBL" id="CAJVPV010000012">
    <property type="protein sequence ID" value="CAG8438124.1"/>
    <property type="molecule type" value="Genomic_DNA"/>
</dbReference>